<feature type="compositionally biased region" description="Acidic residues" evidence="1">
    <location>
        <begin position="58"/>
        <end position="72"/>
    </location>
</feature>
<organism evidence="2 3">
    <name type="scientific">Sistotremastrum niveocremeum HHB9708</name>
    <dbReference type="NCBI Taxonomy" id="1314777"/>
    <lineage>
        <taxon>Eukaryota</taxon>
        <taxon>Fungi</taxon>
        <taxon>Dikarya</taxon>
        <taxon>Basidiomycota</taxon>
        <taxon>Agaricomycotina</taxon>
        <taxon>Agaricomycetes</taxon>
        <taxon>Sistotremastrales</taxon>
        <taxon>Sistotremastraceae</taxon>
        <taxon>Sertulicium</taxon>
        <taxon>Sertulicium niveocremeum</taxon>
    </lineage>
</organism>
<feature type="compositionally biased region" description="Acidic residues" evidence="1">
    <location>
        <begin position="7"/>
        <end position="27"/>
    </location>
</feature>
<gene>
    <name evidence="2" type="ORF">SISNIDRAFT_459068</name>
</gene>
<proteinExistence type="predicted"/>
<feature type="region of interest" description="Disordered" evidence="1">
    <location>
        <begin position="1"/>
        <end position="72"/>
    </location>
</feature>
<protein>
    <submittedName>
        <fullName evidence="2">Uncharacterized protein</fullName>
    </submittedName>
</protein>
<name>A0A164PWD9_9AGAM</name>
<accession>A0A164PWD9</accession>
<evidence type="ECO:0000313" key="3">
    <source>
        <dbReference type="Proteomes" id="UP000076722"/>
    </source>
</evidence>
<evidence type="ECO:0000313" key="2">
    <source>
        <dbReference type="EMBL" id="KZS89097.1"/>
    </source>
</evidence>
<dbReference type="AlphaFoldDB" id="A0A164PWD9"/>
<reference evidence="2 3" key="1">
    <citation type="journal article" date="2016" name="Mol. Biol. Evol.">
        <title>Comparative Genomics of Early-Diverging Mushroom-Forming Fungi Provides Insights into the Origins of Lignocellulose Decay Capabilities.</title>
        <authorList>
            <person name="Nagy L.G."/>
            <person name="Riley R."/>
            <person name="Tritt A."/>
            <person name="Adam C."/>
            <person name="Daum C."/>
            <person name="Floudas D."/>
            <person name="Sun H."/>
            <person name="Yadav J.S."/>
            <person name="Pangilinan J."/>
            <person name="Larsson K.H."/>
            <person name="Matsuura K."/>
            <person name="Barry K."/>
            <person name="Labutti K."/>
            <person name="Kuo R."/>
            <person name="Ohm R.A."/>
            <person name="Bhattacharya S.S."/>
            <person name="Shirouzu T."/>
            <person name="Yoshinaga Y."/>
            <person name="Martin F.M."/>
            <person name="Grigoriev I.V."/>
            <person name="Hibbett D.S."/>
        </authorList>
    </citation>
    <scope>NUCLEOTIDE SEQUENCE [LARGE SCALE GENOMIC DNA]</scope>
    <source>
        <strain evidence="2 3">HHB9708</strain>
    </source>
</reference>
<keyword evidence="3" id="KW-1185">Reference proteome</keyword>
<dbReference type="Proteomes" id="UP000076722">
    <property type="component" value="Unassembled WGS sequence"/>
</dbReference>
<dbReference type="EMBL" id="KV419430">
    <property type="protein sequence ID" value="KZS89097.1"/>
    <property type="molecule type" value="Genomic_DNA"/>
</dbReference>
<evidence type="ECO:0000256" key="1">
    <source>
        <dbReference type="SAM" id="MobiDB-lite"/>
    </source>
</evidence>
<sequence>MVMFETAFEDPELDEGSEPSDDSDWEADGFQQYIPPSDDEDHDEDDSNSGSDYRSESEWETDEDDDDEEDEE</sequence>
<feature type="compositionally biased region" description="Acidic residues" evidence="1">
    <location>
        <begin position="37"/>
        <end position="47"/>
    </location>
</feature>